<name>A0A5N4DVV4_CAMDR</name>
<dbReference type="GO" id="GO:0005634">
    <property type="term" value="C:nucleus"/>
    <property type="evidence" value="ECO:0007669"/>
    <property type="project" value="TreeGrafter"/>
</dbReference>
<feature type="compositionally biased region" description="Acidic residues" evidence="3">
    <location>
        <begin position="203"/>
        <end position="218"/>
    </location>
</feature>
<evidence type="ECO:0000256" key="2">
    <source>
        <dbReference type="ARBA" id="ARBA00022840"/>
    </source>
</evidence>
<dbReference type="AlphaFoldDB" id="A0A5N4DVV4"/>
<feature type="compositionally biased region" description="Basic and acidic residues" evidence="3">
    <location>
        <begin position="667"/>
        <end position="682"/>
    </location>
</feature>
<dbReference type="PROSITE" id="PS50234">
    <property type="entry name" value="VWFA"/>
    <property type="match status" value="1"/>
</dbReference>
<dbReference type="PANTHER" id="PTHR48103:SF2">
    <property type="entry name" value="MIDASIN"/>
    <property type="match status" value="1"/>
</dbReference>
<evidence type="ECO:0000256" key="3">
    <source>
        <dbReference type="SAM" id="MobiDB-lite"/>
    </source>
</evidence>
<feature type="compositionally biased region" description="Basic and acidic residues" evidence="3">
    <location>
        <begin position="590"/>
        <end position="600"/>
    </location>
</feature>
<feature type="domain" description="VWFA" evidence="4">
    <location>
        <begin position="853"/>
        <end position="1052"/>
    </location>
</feature>
<dbReference type="SMART" id="SM00327">
    <property type="entry name" value="VWA"/>
    <property type="match status" value="1"/>
</dbReference>
<dbReference type="GO" id="GO:0005524">
    <property type="term" value="F:ATP binding"/>
    <property type="evidence" value="ECO:0007669"/>
    <property type="project" value="UniProtKB-KW"/>
</dbReference>
<dbReference type="EMBL" id="JWIN03000008">
    <property type="protein sequence ID" value="KAB1275197.1"/>
    <property type="molecule type" value="Genomic_DNA"/>
</dbReference>
<comment type="caution">
    <text evidence="5">The sequence shown here is derived from an EMBL/GenBank/DDBJ whole genome shotgun (WGS) entry which is preliminary data.</text>
</comment>
<organism evidence="5 6">
    <name type="scientific">Camelus dromedarius</name>
    <name type="common">Dromedary</name>
    <name type="synonym">Arabian camel</name>
    <dbReference type="NCBI Taxonomy" id="9838"/>
    <lineage>
        <taxon>Eukaryota</taxon>
        <taxon>Metazoa</taxon>
        <taxon>Chordata</taxon>
        <taxon>Craniata</taxon>
        <taxon>Vertebrata</taxon>
        <taxon>Euteleostomi</taxon>
        <taxon>Mammalia</taxon>
        <taxon>Eutheria</taxon>
        <taxon>Laurasiatheria</taxon>
        <taxon>Artiodactyla</taxon>
        <taxon>Tylopoda</taxon>
        <taxon>Camelidae</taxon>
        <taxon>Camelus</taxon>
    </lineage>
</organism>
<feature type="compositionally biased region" description="Acidic residues" evidence="3">
    <location>
        <begin position="242"/>
        <end position="256"/>
    </location>
</feature>
<gene>
    <name evidence="5" type="primary">Midasin</name>
    <name evidence="5" type="ORF">Cadr_000010020</name>
</gene>
<dbReference type="GO" id="GO:0030687">
    <property type="term" value="C:preribosome, large subunit precursor"/>
    <property type="evidence" value="ECO:0007669"/>
    <property type="project" value="TreeGrafter"/>
</dbReference>
<proteinExistence type="predicted"/>
<reference evidence="5 6" key="1">
    <citation type="journal article" date="2019" name="Mol. Ecol. Resour.">
        <title>Improving Illumina assemblies with Hi-C and long reads: an example with the North African dromedary.</title>
        <authorList>
            <person name="Elbers J.P."/>
            <person name="Rogers M.F."/>
            <person name="Perelman P.L."/>
            <person name="Proskuryakova A.A."/>
            <person name="Serdyukova N.A."/>
            <person name="Johnson W.E."/>
            <person name="Horin P."/>
            <person name="Corander J."/>
            <person name="Murphy D."/>
            <person name="Burger P.A."/>
        </authorList>
    </citation>
    <scope>NUCLEOTIDE SEQUENCE [LARGE SCALE GENOMIC DNA]</scope>
    <source>
        <strain evidence="5">Drom800</strain>
        <tissue evidence="5">Blood</tissue>
    </source>
</reference>
<feature type="compositionally biased region" description="Polar residues" evidence="3">
    <location>
        <begin position="501"/>
        <end position="513"/>
    </location>
</feature>
<feature type="compositionally biased region" description="Acidic residues" evidence="3">
    <location>
        <begin position="477"/>
        <end position="489"/>
    </location>
</feature>
<feature type="compositionally biased region" description="Basic and acidic residues" evidence="3">
    <location>
        <begin position="573"/>
        <end position="583"/>
    </location>
</feature>
<dbReference type="GO" id="GO:0000027">
    <property type="term" value="P:ribosomal large subunit assembly"/>
    <property type="evidence" value="ECO:0007669"/>
    <property type="project" value="TreeGrafter"/>
</dbReference>
<feature type="compositionally biased region" description="Basic and acidic residues" evidence="3">
    <location>
        <begin position="522"/>
        <end position="532"/>
    </location>
</feature>
<dbReference type="GO" id="GO:0000055">
    <property type="term" value="P:ribosomal large subunit export from nucleus"/>
    <property type="evidence" value="ECO:0007669"/>
    <property type="project" value="TreeGrafter"/>
</dbReference>
<feature type="compositionally biased region" description="Basic and acidic residues" evidence="3">
    <location>
        <begin position="702"/>
        <end position="729"/>
    </location>
</feature>
<keyword evidence="6" id="KW-1185">Reference proteome</keyword>
<dbReference type="SUPFAM" id="SSF53300">
    <property type="entry name" value="vWA-like"/>
    <property type="match status" value="1"/>
</dbReference>
<sequence length="1065" mass="119664">MKEAAGFERLQSGHLTKILEDDFWADVSTLHVQKIISVVSELLERLKSYGEDGLAAKHTFFTQSCCLLVRLVPMVSRYSDLVLFFLTVSLATHRSTAKLLSVLAQVFAELAQKGFCLPKEFMEDSAGEGATEFHDYEGGGIGEGEGMKDVSDKIENEEQAEDTFQKGQEKDKEDPDSKPDIKGEDNAIEMSEDFDGKMHDGELEGQDEDDEKSDSEGGDLDKQMGDLNGEEADKLDERLWGDDEDEDDEEEEEDSKTEETGPGMDEEDSELVAKDDNLDAGKSNRDKNQQDKKEEKEAAADDEGQGQDKINEQIDEREYDENEVDPYHGNQEKLPEPEALDIPDDLNLDSEDKDGSEDTDHEGEEENPLEIKEKPMDNEETDREAEALNEETETGQSEGEGQSPHEPEEGHGEEDQVEPEEEMDMGADDQDEDATQHPEENSEEEQPSAEDKDSSEESADSHIPVDQGLQPQKQEKEEEGENSDTEEQVPEATERKERDSCGQTGLESVQSAQAVELAGAAPEKEQGKEEHGSGAADANQAEGHESNFIARLASQKHTRKNTQSFKRKPGQADNERSLGDHNEHVHKRLKTVDTDSHAEQDPAQPQAQVEDVEAAEAFEHIKQGSAPYDAQTYDVASMEQQQSAKDSNKAPEEETQDPFMDTEEQEELRAVDTEQLRPEEVKLGTMARPGFEEMEMETQTGKTEEDQDPRTDTSHKETENEKPERSRESAIHTAHQFLVDTTFQPFLKDVNELRQELERQLETWQPHESGNPEEEKAAAEMWQSYLVLTAPLSQQLCEQLRLILEPTQAAKLRGDYRTGKRLNMRKVIPYIASQFRKDKIWLRRTKPSKRQYQICLAIDDSSSMVDNHTKQLAFESLAVIGNALTLLEVGQIAVCSFGESVKLLHPFHEQFSDYSGSQILRLCKFQQKKTKIAQFLESVASMFAAAQQLSQNVSPDTAQLLLVVSDGRGLFLEGKDRVLAAVQAAQNANIFVIFVVLDNPSSRDSILDIKVPIFKGPGEMPEIRSYMEEFPFPFYIILRDVNALPETLSDALRQWFELVTASDQP</sequence>
<dbReference type="InterPro" id="IPR002035">
    <property type="entry name" value="VWF_A"/>
</dbReference>
<keyword evidence="1" id="KW-0547">Nucleotide-binding</keyword>
<feature type="compositionally biased region" description="Acidic residues" evidence="3">
    <location>
        <begin position="415"/>
        <end position="433"/>
    </location>
</feature>
<evidence type="ECO:0000313" key="6">
    <source>
        <dbReference type="Proteomes" id="UP000299084"/>
    </source>
</evidence>
<protein>
    <submittedName>
        <fullName evidence="5">Midasin</fullName>
    </submittedName>
</protein>
<feature type="compositionally biased region" description="Acidic residues" evidence="3">
    <location>
        <begin position="653"/>
        <end position="666"/>
    </location>
</feature>
<feature type="compositionally biased region" description="Acidic residues" evidence="3">
    <location>
        <begin position="441"/>
        <end position="458"/>
    </location>
</feature>
<evidence type="ECO:0000256" key="1">
    <source>
        <dbReference type="ARBA" id="ARBA00022741"/>
    </source>
</evidence>
<evidence type="ECO:0000313" key="5">
    <source>
        <dbReference type="EMBL" id="KAB1275197.1"/>
    </source>
</evidence>
<dbReference type="CDD" id="cd01460">
    <property type="entry name" value="vWA_midasin"/>
    <property type="match status" value="1"/>
</dbReference>
<dbReference type="InterPro" id="IPR036465">
    <property type="entry name" value="vWFA_dom_sf"/>
</dbReference>
<dbReference type="FunFam" id="3.40.50.410:FF:000028">
    <property type="entry name" value="Midasin"/>
    <property type="match status" value="1"/>
</dbReference>
<feature type="compositionally biased region" description="Basic and acidic residues" evidence="3">
    <location>
        <begin position="231"/>
        <end position="241"/>
    </location>
</feature>
<dbReference type="Gene3D" id="3.40.50.410">
    <property type="entry name" value="von Willebrand factor, type A domain"/>
    <property type="match status" value="1"/>
</dbReference>
<dbReference type="Proteomes" id="UP000299084">
    <property type="component" value="Unassembled WGS sequence"/>
</dbReference>
<evidence type="ECO:0000259" key="4">
    <source>
        <dbReference type="PROSITE" id="PS50234"/>
    </source>
</evidence>
<feature type="compositionally biased region" description="Basic and acidic residues" evidence="3">
    <location>
        <begin position="403"/>
        <end position="414"/>
    </location>
</feature>
<feature type="compositionally biased region" description="Acidic residues" evidence="3">
    <location>
        <begin position="338"/>
        <end position="368"/>
    </location>
</feature>
<feature type="compositionally biased region" description="Basic residues" evidence="3">
    <location>
        <begin position="554"/>
        <end position="569"/>
    </location>
</feature>
<feature type="region of interest" description="Disordered" evidence="3">
    <location>
        <begin position="158"/>
        <end position="729"/>
    </location>
</feature>
<feature type="compositionally biased region" description="Basic and acidic residues" evidence="3">
    <location>
        <begin position="163"/>
        <end position="185"/>
    </location>
</feature>
<keyword evidence="2" id="KW-0067">ATP-binding</keyword>
<accession>A0A5N4DVV4</accession>
<feature type="compositionally biased region" description="Basic and acidic residues" evidence="3">
    <location>
        <begin position="271"/>
        <end position="299"/>
    </location>
</feature>
<dbReference type="PANTHER" id="PTHR48103">
    <property type="entry name" value="MIDASIN-RELATED"/>
    <property type="match status" value="1"/>
</dbReference>
<feature type="compositionally biased region" description="Acidic residues" evidence="3">
    <location>
        <begin position="378"/>
        <end position="393"/>
    </location>
</feature>